<dbReference type="AlphaFoldDB" id="A0A937X899"/>
<dbReference type="InterPro" id="IPR036651">
    <property type="entry name" value="Gln_synt_N_sf"/>
</dbReference>
<dbReference type="Pfam" id="PF00120">
    <property type="entry name" value="Gln-synt_C"/>
    <property type="match status" value="1"/>
</dbReference>
<reference evidence="6 7" key="1">
    <citation type="submission" date="2019-03" db="EMBL/GenBank/DDBJ databases">
        <title>Lake Tanganyika Metagenome-Assembled Genomes (MAGs).</title>
        <authorList>
            <person name="Tran P."/>
        </authorList>
    </citation>
    <scope>NUCLEOTIDE SEQUENCE [LARGE SCALE GENOMIC DNA]</scope>
    <source>
        <strain evidence="6">K_DeepCast_65m_m2_236</strain>
    </source>
</reference>
<dbReference type="EMBL" id="VGJX01000896">
    <property type="protein sequence ID" value="MBM3276175.1"/>
    <property type="molecule type" value="Genomic_DNA"/>
</dbReference>
<feature type="domain" description="GS catalytic" evidence="5">
    <location>
        <begin position="123"/>
        <end position="236"/>
    </location>
</feature>
<evidence type="ECO:0000256" key="1">
    <source>
        <dbReference type="ARBA" id="ARBA00009897"/>
    </source>
</evidence>
<evidence type="ECO:0000313" key="6">
    <source>
        <dbReference type="EMBL" id="MBM3276175.1"/>
    </source>
</evidence>
<name>A0A937X899_9BACT</name>
<keyword evidence="2" id="KW-0436">Ligase</keyword>
<evidence type="ECO:0000256" key="3">
    <source>
        <dbReference type="PROSITE-ProRule" id="PRU01331"/>
    </source>
</evidence>
<gene>
    <name evidence="6" type="ORF">FJZ00_13560</name>
</gene>
<accession>A0A937X899</accession>
<dbReference type="PROSITE" id="PS51987">
    <property type="entry name" value="GS_CATALYTIC"/>
    <property type="match status" value="1"/>
</dbReference>
<feature type="non-terminal residue" evidence="6">
    <location>
        <position position="236"/>
    </location>
</feature>
<evidence type="ECO:0000256" key="2">
    <source>
        <dbReference type="ARBA" id="ARBA00022598"/>
    </source>
</evidence>
<evidence type="ECO:0000259" key="5">
    <source>
        <dbReference type="PROSITE" id="PS51987"/>
    </source>
</evidence>
<comment type="similarity">
    <text evidence="1 3 4">Belongs to the glutamine synthetase family.</text>
</comment>
<evidence type="ECO:0000313" key="7">
    <source>
        <dbReference type="Proteomes" id="UP000703893"/>
    </source>
</evidence>
<sequence>MTLSSAVAAPRHELVETFRNDGLDKVKVGGFDIDGVFRGKYISIDKLASAMDDGLAFCDVIFGWDTSDQLYDNVKVTGWHSGYPDLVAQIDATTFRRVPWEDRCPLFIVDFHKPGGDPFAVAPRNVLKRAVARAHQMGYEPLMSAEFEFWFFRENPMSVREKHYHGLTPLSPGMFGYSVLRASASSQLVDDVMRQMKEYDVELEGFHTETGPGVFEAAIKYDTAVRSADKAALFKT</sequence>
<proteinExistence type="inferred from homology"/>
<dbReference type="PANTHER" id="PTHR43785">
    <property type="entry name" value="GAMMA-GLUTAMYLPUTRESCINE SYNTHETASE"/>
    <property type="match status" value="1"/>
</dbReference>
<dbReference type="SUPFAM" id="SSF54368">
    <property type="entry name" value="Glutamine synthetase, N-terminal domain"/>
    <property type="match status" value="1"/>
</dbReference>
<dbReference type="SUPFAM" id="SSF55931">
    <property type="entry name" value="Glutamine synthetase/guanido kinase"/>
    <property type="match status" value="1"/>
</dbReference>
<dbReference type="Proteomes" id="UP000703893">
    <property type="component" value="Unassembled WGS sequence"/>
</dbReference>
<comment type="caution">
    <text evidence="6">The sequence shown here is derived from an EMBL/GenBank/DDBJ whole genome shotgun (WGS) entry which is preliminary data.</text>
</comment>
<dbReference type="InterPro" id="IPR008146">
    <property type="entry name" value="Gln_synth_cat_dom"/>
</dbReference>
<protein>
    <submittedName>
        <fullName evidence="6">Glutamine synthetase</fullName>
    </submittedName>
</protein>
<organism evidence="6 7">
    <name type="scientific">Candidatus Tanganyikabacteria bacterium</name>
    <dbReference type="NCBI Taxonomy" id="2961651"/>
    <lineage>
        <taxon>Bacteria</taxon>
        <taxon>Bacillati</taxon>
        <taxon>Candidatus Sericytochromatia</taxon>
        <taxon>Candidatus Tanganyikabacteria</taxon>
    </lineage>
</organism>
<evidence type="ECO:0000256" key="4">
    <source>
        <dbReference type="RuleBase" id="RU000384"/>
    </source>
</evidence>
<dbReference type="GO" id="GO:0004356">
    <property type="term" value="F:glutamine synthetase activity"/>
    <property type="evidence" value="ECO:0007669"/>
    <property type="project" value="InterPro"/>
</dbReference>
<dbReference type="GO" id="GO:0006542">
    <property type="term" value="P:glutamine biosynthetic process"/>
    <property type="evidence" value="ECO:0007669"/>
    <property type="project" value="InterPro"/>
</dbReference>
<dbReference type="Gene3D" id="3.30.590.10">
    <property type="entry name" value="Glutamine synthetase/guanido kinase, catalytic domain"/>
    <property type="match status" value="1"/>
</dbReference>
<dbReference type="Gene3D" id="3.10.20.70">
    <property type="entry name" value="Glutamine synthetase, N-terminal domain"/>
    <property type="match status" value="1"/>
</dbReference>
<dbReference type="PANTHER" id="PTHR43785:SF12">
    <property type="entry name" value="TYPE-1 GLUTAMINE SYNTHETASE 2"/>
    <property type="match status" value="1"/>
</dbReference>
<dbReference type="InterPro" id="IPR014746">
    <property type="entry name" value="Gln_synth/guanido_kin_cat_dom"/>
</dbReference>